<dbReference type="OrthoDB" id="67027at2759"/>
<dbReference type="SUPFAM" id="SSF69065">
    <property type="entry name" value="RNase III domain-like"/>
    <property type="match status" value="1"/>
</dbReference>
<proteinExistence type="predicted"/>
<dbReference type="Gene3D" id="1.10.1520.10">
    <property type="entry name" value="Ribonuclease III domain"/>
    <property type="match status" value="1"/>
</dbReference>
<dbReference type="Pfam" id="PF14622">
    <property type="entry name" value="Ribonucleas_3_3"/>
    <property type="match status" value="1"/>
</dbReference>
<dbReference type="PROSITE" id="PS50142">
    <property type="entry name" value="RNASE_3_2"/>
    <property type="match status" value="1"/>
</dbReference>
<dbReference type="CDD" id="cd00593">
    <property type="entry name" value="RIBOc"/>
    <property type="match status" value="1"/>
</dbReference>
<name>A0A517LA01_9PEZI</name>
<dbReference type="GO" id="GO:0006396">
    <property type="term" value="P:RNA processing"/>
    <property type="evidence" value="ECO:0007669"/>
    <property type="project" value="InterPro"/>
</dbReference>
<dbReference type="EMBL" id="CP042191">
    <property type="protein sequence ID" value="QDS72453.1"/>
    <property type="molecule type" value="Genomic_DNA"/>
</dbReference>
<dbReference type="GO" id="GO:0004525">
    <property type="term" value="F:ribonuclease III activity"/>
    <property type="evidence" value="ECO:0007669"/>
    <property type="project" value="InterPro"/>
</dbReference>
<dbReference type="AlphaFoldDB" id="A0A517LA01"/>
<feature type="domain" description="RNase III" evidence="1">
    <location>
        <begin position="9"/>
        <end position="135"/>
    </location>
</feature>
<keyword evidence="3" id="KW-1185">Reference proteome</keyword>
<gene>
    <name evidence="2" type="ORF">FKW77_009561</name>
</gene>
<sequence length="149" mass="15789">MDSRANAKIAQAEAAIDYIFQDANIIWEALQAPGSNVVRSGARQIPNGNKHLAVVGDAVLKLLVNVENYEQGLTRGEGNRRLQAIEGNSNFVRIANLHGFDKFINANPGHCGELGARTLADTVEAIIGAVYLDGGLDAVPDVLATLGLV</sequence>
<reference evidence="2 3" key="1">
    <citation type="submission" date="2019-07" db="EMBL/GenBank/DDBJ databases">
        <title>Finished genome of Venturia effusa.</title>
        <authorList>
            <person name="Young C.A."/>
            <person name="Cox M.P."/>
            <person name="Ganley A.R.D."/>
            <person name="David W.J."/>
        </authorList>
    </citation>
    <scope>NUCLEOTIDE SEQUENCE [LARGE SCALE GENOMIC DNA]</scope>
    <source>
        <strain evidence="3">albino</strain>
    </source>
</reference>
<dbReference type="Proteomes" id="UP000316270">
    <property type="component" value="Chromosome 7"/>
</dbReference>
<protein>
    <recommendedName>
        <fullName evidence="1">RNase III domain-containing protein</fullName>
    </recommendedName>
</protein>
<dbReference type="STRING" id="50376.A0A517LA01"/>
<evidence type="ECO:0000259" key="1">
    <source>
        <dbReference type="PROSITE" id="PS50142"/>
    </source>
</evidence>
<dbReference type="InterPro" id="IPR000999">
    <property type="entry name" value="RNase_III_dom"/>
</dbReference>
<dbReference type="SMART" id="SM00535">
    <property type="entry name" value="RIBOc"/>
    <property type="match status" value="1"/>
</dbReference>
<accession>A0A517LA01</accession>
<organism evidence="2 3">
    <name type="scientific">Venturia effusa</name>
    <dbReference type="NCBI Taxonomy" id="50376"/>
    <lineage>
        <taxon>Eukaryota</taxon>
        <taxon>Fungi</taxon>
        <taxon>Dikarya</taxon>
        <taxon>Ascomycota</taxon>
        <taxon>Pezizomycotina</taxon>
        <taxon>Dothideomycetes</taxon>
        <taxon>Pleosporomycetidae</taxon>
        <taxon>Venturiales</taxon>
        <taxon>Venturiaceae</taxon>
        <taxon>Venturia</taxon>
    </lineage>
</organism>
<dbReference type="InterPro" id="IPR036389">
    <property type="entry name" value="RNase_III_sf"/>
</dbReference>
<evidence type="ECO:0000313" key="3">
    <source>
        <dbReference type="Proteomes" id="UP000316270"/>
    </source>
</evidence>
<evidence type="ECO:0000313" key="2">
    <source>
        <dbReference type="EMBL" id="QDS72453.1"/>
    </source>
</evidence>